<organism evidence="2 3">
    <name type="scientific">Candidatus Wolfebacteria bacterium GW2011_GWC2_39_22</name>
    <dbReference type="NCBI Taxonomy" id="1619013"/>
    <lineage>
        <taxon>Bacteria</taxon>
        <taxon>Candidatus Wolfeibacteriota</taxon>
    </lineage>
</organism>
<evidence type="ECO:0000313" key="3">
    <source>
        <dbReference type="Proteomes" id="UP000034665"/>
    </source>
</evidence>
<keyword evidence="1" id="KW-0472">Membrane</keyword>
<dbReference type="EMBL" id="LBWR01000001">
    <property type="protein sequence ID" value="KKR12494.1"/>
    <property type="molecule type" value="Genomic_DNA"/>
</dbReference>
<reference evidence="2 3" key="1">
    <citation type="journal article" date="2015" name="Nature">
        <title>rRNA introns, odd ribosomes, and small enigmatic genomes across a large radiation of phyla.</title>
        <authorList>
            <person name="Brown C.T."/>
            <person name="Hug L.A."/>
            <person name="Thomas B.C."/>
            <person name="Sharon I."/>
            <person name="Castelle C.J."/>
            <person name="Singh A."/>
            <person name="Wilkins M.J."/>
            <person name="Williams K.H."/>
            <person name="Banfield J.F."/>
        </authorList>
    </citation>
    <scope>NUCLEOTIDE SEQUENCE [LARGE SCALE GENOMIC DNA]</scope>
</reference>
<feature type="transmembrane region" description="Helical" evidence="1">
    <location>
        <begin position="12"/>
        <end position="33"/>
    </location>
</feature>
<sequence>MKIYTWEEGMKAKQGIATLSIVCVFIFGVLALWGLRTGWIEVFVGSLMFAGGIAVLAVNRLDTFRAFGPAFIVDAKQNVLGYYPEGGYVRKRELKEGGGKIIPHKLGPIDEKRQLRAVVDGKIMTVCVRARVFCHAKKHQLYFDKFLRSVRGAAPTPNEIVGNLLAVFLRQNESALPGMYDTQGQDSCLVMELLVGDLLAGYLLDELASSALQLDGVGCKVDVETSSIS</sequence>
<name>A0A0G0N8I0_9BACT</name>
<accession>A0A0G0N8I0</accession>
<comment type="caution">
    <text evidence="2">The sequence shown here is derived from an EMBL/GenBank/DDBJ whole genome shotgun (WGS) entry which is preliminary data.</text>
</comment>
<evidence type="ECO:0008006" key="4">
    <source>
        <dbReference type="Google" id="ProtNLM"/>
    </source>
</evidence>
<evidence type="ECO:0000313" key="2">
    <source>
        <dbReference type="EMBL" id="KKR12494.1"/>
    </source>
</evidence>
<dbReference type="AlphaFoldDB" id="A0A0G0N8I0"/>
<feature type="transmembrane region" description="Helical" evidence="1">
    <location>
        <begin position="39"/>
        <end position="58"/>
    </location>
</feature>
<keyword evidence="1" id="KW-1133">Transmembrane helix</keyword>
<evidence type="ECO:0000256" key="1">
    <source>
        <dbReference type="SAM" id="Phobius"/>
    </source>
</evidence>
<protein>
    <recommendedName>
        <fullName evidence="4">Band 7 domain-containing protein</fullName>
    </recommendedName>
</protein>
<gene>
    <name evidence="2" type="ORF">UT41_C0001G0038</name>
</gene>
<keyword evidence="1" id="KW-0812">Transmembrane</keyword>
<dbReference type="Proteomes" id="UP000034665">
    <property type="component" value="Unassembled WGS sequence"/>
</dbReference>
<proteinExistence type="predicted"/>